<feature type="chain" id="PRO_5003680408" evidence="5">
    <location>
        <begin position="25"/>
        <end position="379"/>
    </location>
</feature>
<evidence type="ECO:0000256" key="4">
    <source>
        <dbReference type="ARBA" id="ARBA00022970"/>
    </source>
</evidence>
<dbReference type="PRINTS" id="PR00337">
    <property type="entry name" value="LEUILEVALBP"/>
</dbReference>
<keyword evidence="8" id="KW-1185">Reference proteome</keyword>
<gene>
    <name evidence="7" type="primary">braC</name>
    <name evidence="7" type="ordered locus">TMO_a0294</name>
</gene>
<evidence type="ECO:0000256" key="3">
    <source>
        <dbReference type="ARBA" id="ARBA00022729"/>
    </source>
</evidence>
<dbReference type="InterPro" id="IPR028082">
    <property type="entry name" value="Peripla_BP_I"/>
</dbReference>
<dbReference type="PANTHER" id="PTHR30483">
    <property type="entry name" value="LEUCINE-SPECIFIC-BINDING PROTEIN"/>
    <property type="match status" value="1"/>
</dbReference>
<feature type="signal peptide" evidence="5">
    <location>
        <begin position="1"/>
        <end position="24"/>
    </location>
</feature>
<sequence length="379" mass="40260">MRRRILATAVTMTAAMVLAGAALAADPVRIGVAAPFTGAAAGYGRDAKMGAEMAAAEINAAGGILGGRQIELVYEDDKGTPQGGVAAVQKLMSEHRVQAITGGTNSSVVLAETSVTKNRILQVNAAAQADAITEQGSKWLFQINNTASANSEAFNGYITGTLKPKTVAYMGENSEFSKALLAGLRKSLDAAGIPLVNVATYDANITDFTSIISKVKASEPELLYVADAYPARSAQLWKQIRQQGGFPVETQAPGVVQASMLTPAEGAMDGVITGDIFIAEGNTGPMADFVEAFRKSHQAEPNKVHLVTYEAVQVIARAMDKAGSADDYDLIAKTIRTNPWPSPRGELTFDDRGRARAPQFYIHEVKDGRLTLRETIENR</sequence>
<evidence type="ECO:0000256" key="5">
    <source>
        <dbReference type="SAM" id="SignalP"/>
    </source>
</evidence>
<accession>I3TSF9</accession>
<dbReference type="InterPro" id="IPR000709">
    <property type="entry name" value="Leu_Ile_Val-bd"/>
</dbReference>
<dbReference type="KEGG" id="tmo:TMO_a0294"/>
<dbReference type="RefSeq" id="WP_014747374.1">
    <property type="nucleotide sequence ID" value="NC_017957.2"/>
</dbReference>
<dbReference type="EMBL" id="CP003237">
    <property type="protein sequence ID" value="AFK55697.1"/>
    <property type="molecule type" value="Genomic_DNA"/>
</dbReference>
<reference evidence="7 8" key="1">
    <citation type="journal article" date="2012" name="J. Am. Chem. Soc.">
        <title>Bacterial biosynthesis and maturation of the didemnin anti-cancer agents.</title>
        <authorList>
            <person name="Xu Y."/>
            <person name="Kersten R.D."/>
            <person name="Nam S.J."/>
            <person name="Lu L."/>
            <person name="Al-Suwailem A.M."/>
            <person name="Zheng H."/>
            <person name="Fenical W."/>
            <person name="Dorrestein P.C."/>
            <person name="Moore B.S."/>
            <person name="Qian P.Y."/>
        </authorList>
    </citation>
    <scope>NUCLEOTIDE SEQUENCE [LARGE SCALE GENOMIC DNA]</scope>
    <source>
        <strain evidence="7 8">KA081020-065</strain>
    </source>
</reference>
<dbReference type="PANTHER" id="PTHR30483:SF6">
    <property type="entry name" value="PERIPLASMIC BINDING PROTEIN OF ABC TRANSPORTER FOR NATURAL AMINO ACIDS"/>
    <property type="match status" value="1"/>
</dbReference>
<evidence type="ECO:0000313" key="8">
    <source>
        <dbReference type="Proteomes" id="UP000005258"/>
    </source>
</evidence>
<keyword evidence="4" id="KW-0029">Amino-acid transport</keyword>
<evidence type="ECO:0000259" key="6">
    <source>
        <dbReference type="Pfam" id="PF13458"/>
    </source>
</evidence>
<feature type="domain" description="Leucine-binding protein" evidence="6">
    <location>
        <begin position="27"/>
        <end position="368"/>
    </location>
</feature>
<comment type="similarity">
    <text evidence="1">Belongs to the leucine-binding protein family.</text>
</comment>
<organism evidence="7 8">
    <name type="scientific">Tistrella mobilis (strain KA081020-065)</name>
    <dbReference type="NCBI Taxonomy" id="1110502"/>
    <lineage>
        <taxon>Bacteria</taxon>
        <taxon>Pseudomonadati</taxon>
        <taxon>Pseudomonadota</taxon>
        <taxon>Alphaproteobacteria</taxon>
        <taxon>Geminicoccales</taxon>
        <taxon>Geminicoccaceae</taxon>
        <taxon>Tistrella</taxon>
    </lineage>
</organism>
<evidence type="ECO:0000256" key="2">
    <source>
        <dbReference type="ARBA" id="ARBA00022448"/>
    </source>
</evidence>
<dbReference type="InterPro" id="IPR028081">
    <property type="entry name" value="Leu-bd"/>
</dbReference>
<keyword evidence="3 5" id="KW-0732">Signal</keyword>
<dbReference type="InterPro" id="IPR051010">
    <property type="entry name" value="BCAA_transport"/>
</dbReference>
<dbReference type="SUPFAM" id="SSF53822">
    <property type="entry name" value="Periplasmic binding protein-like I"/>
    <property type="match status" value="1"/>
</dbReference>
<name>I3TSF9_TISMK</name>
<geneLocation type="plasmid" evidence="7 8">
    <name>pTM1</name>
</geneLocation>
<protein>
    <submittedName>
        <fullName evidence="7">Branched chain amino acid ABC transporter periplasmic ligand-binding protein</fullName>
    </submittedName>
</protein>
<dbReference type="Proteomes" id="UP000005258">
    <property type="component" value="Plasmid pTM1"/>
</dbReference>
<keyword evidence="2" id="KW-0813">Transport</keyword>
<dbReference type="PATRIC" id="fig|1110502.3.peg.3947"/>
<keyword evidence="7" id="KW-0614">Plasmid</keyword>
<dbReference type="GO" id="GO:0006865">
    <property type="term" value="P:amino acid transport"/>
    <property type="evidence" value="ECO:0007669"/>
    <property type="project" value="UniProtKB-KW"/>
</dbReference>
<evidence type="ECO:0000256" key="1">
    <source>
        <dbReference type="ARBA" id="ARBA00010062"/>
    </source>
</evidence>
<dbReference type="Gene3D" id="3.40.50.2300">
    <property type="match status" value="2"/>
</dbReference>
<dbReference type="Pfam" id="PF13458">
    <property type="entry name" value="Peripla_BP_6"/>
    <property type="match status" value="1"/>
</dbReference>
<evidence type="ECO:0000313" key="7">
    <source>
        <dbReference type="EMBL" id="AFK55697.1"/>
    </source>
</evidence>
<dbReference type="HOGENOM" id="CLU_027128_1_5_5"/>
<dbReference type="AlphaFoldDB" id="I3TSF9"/>
<proteinExistence type="inferred from homology"/>